<evidence type="ECO:0000313" key="4">
    <source>
        <dbReference type="RefSeq" id="XP_021108306.1"/>
    </source>
</evidence>
<dbReference type="GO" id="GO:0016567">
    <property type="term" value="P:protein ubiquitination"/>
    <property type="evidence" value="ECO:0007669"/>
    <property type="project" value="UniProtKB-UniRule"/>
</dbReference>
<proteinExistence type="inferred from homology"/>
<organism evidence="3 4">
    <name type="scientific">Heterocephalus glaber</name>
    <name type="common">Naked mole rat</name>
    <dbReference type="NCBI Taxonomy" id="10181"/>
    <lineage>
        <taxon>Eukaryota</taxon>
        <taxon>Metazoa</taxon>
        <taxon>Chordata</taxon>
        <taxon>Craniata</taxon>
        <taxon>Vertebrata</taxon>
        <taxon>Euteleostomi</taxon>
        <taxon>Mammalia</taxon>
        <taxon>Eutheria</taxon>
        <taxon>Euarchontoglires</taxon>
        <taxon>Glires</taxon>
        <taxon>Rodentia</taxon>
        <taxon>Hystricomorpha</taxon>
        <taxon>Bathyergidae</taxon>
        <taxon>Heterocephalus</taxon>
    </lineage>
</organism>
<sequence>MMDPSHFLMIMLSRFELYQIFRTPDYGKRFSSEITHKDVVQQNSTLIEEMLYLIIMLVGERFSPGVGQVNATDEIKLEIIHQLSIKPMARSELVKSLPEDENKETGMENVTETVAHFK</sequence>
<accession>A0AAX6SIF6</accession>
<dbReference type="GeneID" id="101726070"/>
<evidence type="ECO:0000259" key="2">
    <source>
        <dbReference type="Pfam" id="PF22960"/>
    </source>
</evidence>
<keyword evidence="1" id="KW-0479">Metal-binding</keyword>
<dbReference type="EC" id="2.3.2.27" evidence="1"/>
<keyword evidence="1" id="KW-0808">Transferase</keyword>
<dbReference type="Proteomes" id="UP000694906">
    <property type="component" value="Unplaced"/>
</dbReference>
<dbReference type="RefSeq" id="XP_021108306.1">
    <property type="nucleotide sequence ID" value="XM_021252647.1"/>
</dbReference>
<protein>
    <recommendedName>
        <fullName evidence="1">E3 ubiquitin-protein ligase</fullName>
        <ecNumber evidence="1">2.3.2.27</ecNumber>
    </recommendedName>
</protein>
<feature type="domain" description="E3 ubiquitin-protein ligase UBR1-like winged-helix" evidence="2">
    <location>
        <begin position="75"/>
        <end position="118"/>
    </location>
</feature>
<name>A0AAX6SIF6_HETGA</name>
<dbReference type="InterPro" id="IPR055194">
    <property type="entry name" value="UBR1-like_WH"/>
</dbReference>
<comment type="function">
    <text evidence="1">Ubiquitin ligase protein which is a component of the N-end rule pathway. Recognizes and binds to proteins bearing specific N-terminal residues that are destabilizing according to the N-end rule, leading to their ubiquitination and subsequent degradation.</text>
</comment>
<dbReference type="GO" id="GO:0005737">
    <property type="term" value="C:cytoplasm"/>
    <property type="evidence" value="ECO:0007669"/>
    <property type="project" value="TreeGrafter"/>
</dbReference>
<reference evidence="4" key="1">
    <citation type="submission" date="2025-08" db="UniProtKB">
        <authorList>
            <consortium name="RefSeq"/>
        </authorList>
    </citation>
    <scope>IDENTIFICATION</scope>
</reference>
<dbReference type="PANTHER" id="PTHR21497">
    <property type="entry name" value="UBIQUITIN LIGASE E3 ALPHA-RELATED"/>
    <property type="match status" value="1"/>
</dbReference>
<dbReference type="PANTHER" id="PTHR21497:SF28">
    <property type="entry name" value="E3 UBIQUITIN-PROTEIN LIGASE UBR2"/>
    <property type="match status" value="1"/>
</dbReference>
<keyword evidence="3" id="KW-1185">Reference proteome</keyword>
<comment type="pathway">
    <text evidence="1">Protein modification; protein ubiquitination.</text>
</comment>
<dbReference type="InterPro" id="IPR039164">
    <property type="entry name" value="UBR1-like"/>
</dbReference>
<dbReference type="Pfam" id="PF22960">
    <property type="entry name" value="WHD_UBR1"/>
    <property type="match status" value="1"/>
</dbReference>
<dbReference type="GO" id="GO:0000151">
    <property type="term" value="C:ubiquitin ligase complex"/>
    <property type="evidence" value="ECO:0007669"/>
    <property type="project" value="TreeGrafter"/>
</dbReference>
<dbReference type="AlphaFoldDB" id="A0AAX6SIF6"/>
<keyword evidence="1" id="KW-0863">Zinc-finger</keyword>
<evidence type="ECO:0000313" key="3">
    <source>
        <dbReference type="Proteomes" id="UP000694906"/>
    </source>
</evidence>
<evidence type="ECO:0000256" key="1">
    <source>
        <dbReference type="RuleBase" id="RU366018"/>
    </source>
</evidence>
<dbReference type="GO" id="GO:0008270">
    <property type="term" value="F:zinc ion binding"/>
    <property type="evidence" value="ECO:0007669"/>
    <property type="project" value="UniProtKB-UniRule"/>
</dbReference>
<keyword evidence="1" id="KW-0862">Zinc</keyword>
<dbReference type="GO" id="GO:0061630">
    <property type="term" value="F:ubiquitin protein ligase activity"/>
    <property type="evidence" value="ECO:0007669"/>
    <property type="project" value="UniProtKB-UniRule"/>
</dbReference>
<comment type="similarity">
    <text evidence="1">Belongs to the E3 ubiquitin-protein ligase UBR1-like family.</text>
</comment>
<gene>
    <name evidence="4" type="primary">LOC101726070</name>
</gene>
<dbReference type="GO" id="GO:0071596">
    <property type="term" value="P:ubiquitin-dependent protein catabolic process via the N-end rule pathway"/>
    <property type="evidence" value="ECO:0007669"/>
    <property type="project" value="UniProtKB-UniRule"/>
</dbReference>
<comment type="catalytic activity">
    <reaction evidence="1">
        <text>S-ubiquitinyl-[E2 ubiquitin-conjugating enzyme]-L-cysteine + [acceptor protein]-L-lysine = [E2 ubiquitin-conjugating enzyme]-L-cysteine + N(6)-ubiquitinyl-[acceptor protein]-L-lysine.</text>
        <dbReference type="EC" id="2.3.2.27"/>
    </reaction>
</comment>
<keyword evidence="1" id="KW-0833">Ubl conjugation pathway</keyword>